<reference evidence="6 7" key="1">
    <citation type="submission" date="2018-04" db="EMBL/GenBank/DDBJ databases">
        <title>Sphingobacterium cortibacter sp. nov.</title>
        <authorList>
            <person name="Li Y."/>
        </authorList>
    </citation>
    <scope>NUCLEOTIDE SEQUENCE [LARGE SCALE GENOMIC DNA]</scope>
    <source>
        <strain evidence="6 7">2c-3</strain>
    </source>
</reference>
<comment type="cofactor">
    <cofactor evidence="5">
        <name>Mg(2+)</name>
        <dbReference type="ChEBI" id="CHEBI:18420"/>
    </cofactor>
</comment>
<evidence type="ECO:0000256" key="5">
    <source>
        <dbReference type="RuleBase" id="RU361279"/>
    </source>
</evidence>
<dbReference type="OrthoDB" id="9801938at2"/>
<dbReference type="PANTHER" id="PTHR23407">
    <property type="entry name" value="ATPASE INHIBITOR/5-FORMYLTETRAHYDROFOLATE CYCLO-LIGASE"/>
    <property type="match status" value="1"/>
</dbReference>
<proteinExistence type="inferred from homology"/>
<dbReference type="Gene3D" id="3.40.50.10420">
    <property type="entry name" value="NagB/RpiA/CoA transferase-like"/>
    <property type="match status" value="1"/>
</dbReference>
<dbReference type="GO" id="GO:0046872">
    <property type="term" value="F:metal ion binding"/>
    <property type="evidence" value="ECO:0007669"/>
    <property type="project" value="UniProtKB-KW"/>
</dbReference>
<feature type="binding site" evidence="4">
    <location>
        <position position="48"/>
    </location>
    <ligand>
        <name>substrate</name>
    </ligand>
</feature>
<dbReference type="GO" id="GO:0030272">
    <property type="term" value="F:5-formyltetrahydrofolate cyclo-ligase activity"/>
    <property type="evidence" value="ECO:0007669"/>
    <property type="project" value="UniProtKB-EC"/>
</dbReference>
<dbReference type="AlphaFoldDB" id="A0A2T8HKQ6"/>
<keyword evidence="3 4" id="KW-0067">ATP-binding</keyword>
<name>A0A2T8HKQ6_9SPHI</name>
<feature type="binding site" evidence="4">
    <location>
        <position position="55"/>
    </location>
    <ligand>
        <name>substrate</name>
    </ligand>
</feature>
<dbReference type="PANTHER" id="PTHR23407:SF1">
    <property type="entry name" value="5-FORMYLTETRAHYDROFOLATE CYCLO-LIGASE"/>
    <property type="match status" value="1"/>
</dbReference>
<sequence length="191" mass="22020">MTKDELRASFKNKRLALLPAERQALDDQLLEGLKSLDLSAVRYVHIYLPIAKWKEYDTMPFIHWLRQYHPEIHIVVSVSELKHGTLEHFIWNTESVVKNAWGIPELVLHPNTNRVNPTDIDLVVIPLLVCDHEGNRIGYGKGYYDRFLQACRSDVHKVGISYFEPLDELIPADPWDVPLDRLITPAGSIVF</sequence>
<accession>A0A2T8HKQ6</accession>
<dbReference type="InterPro" id="IPR024185">
    <property type="entry name" value="FTHF_cligase-like_sf"/>
</dbReference>
<organism evidence="6 7">
    <name type="scientific">Sphingobacterium corticibacter</name>
    <dbReference type="NCBI Taxonomy" id="2171749"/>
    <lineage>
        <taxon>Bacteria</taxon>
        <taxon>Pseudomonadati</taxon>
        <taxon>Bacteroidota</taxon>
        <taxon>Sphingobacteriia</taxon>
        <taxon>Sphingobacteriales</taxon>
        <taxon>Sphingobacteriaceae</taxon>
        <taxon>Sphingobacterium</taxon>
    </lineage>
</organism>
<evidence type="ECO:0000256" key="1">
    <source>
        <dbReference type="ARBA" id="ARBA00010638"/>
    </source>
</evidence>
<keyword evidence="2 4" id="KW-0547">Nucleotide-binding</keyword>
<keyword evidence="5" id="KW-0460">Magnesium</keyword>
<dbReference type="Pfam" id="PF01812">
    <property type="entry name" value="5-FTHF_cyc-lig"/>
    <property type="match status" value="1"/>
</dbReference>
<keyword evidence="6" id="KW-0436">Ligase</keyword>
<evidence type="ECO:0000256" key="3">
    <source>
        <dbReference type="ARBA" id="ARBA00022840"/>
    </source>
</evidence>
<gene>
    <name evidence="6" type="ORF">DC487_08335</name>
</gene>
<dbReference type="Proteomes" id="UP000245627">
    <property type="component" value="Unassembled WGS sequence"/>
</dbReference>
<comment type="caution">
    <text evidence="6">The sequence shown here is derived from an EMBL/GenBank/DDBJ whole genome shotgun (WGS) entry which is preliminary data.</text>
</comment>
<evidence type="ECO:0000313" key="7">
    <source>
        <dbReference type="Proteomes" id="UP000245627"/>
    </source>
</evidence>
<keyword evidence="7" id="KW-1185">Reference proteome</keyword>
<dbReference type="SUPFAM" id="SSF100950">
    <property type="entry name" value="NagB/RpiA/CoA transferase-like"/>
    <property type="match status" value="1"/>
</dbReference>
<evidence type="ECO:0000313" key="6">
    <source>
        <dbReference type="EMBL" id="PVH26038.1"/>
    </source>
</evidence>
<evidence type="ECO:0000256" key="2">
    <source>
        <dbReference type="ARBA" id="ARBA00022741"/>
    </source>
</evidence>
<evidence type="ECO:0000256" key="4">
    <source>
        <dbReference type="PIRSR" id="PIRSR006806-1"/>
    </source>
</evidence>
<comment type="similarity">
    <text evidence="1 5">Belongs to the 5-formyltetrahydrofolate cyclo-ligase family.</text>
</comment>
<dbReference type="InterPro" id="IPR002698">
    <property type="entry name" value="FTHF_cligase"/>
</dbReference>
<dbReference type="GO" id="GO:0035999">
    <property type="term" value="P:tetrahydrofolate interconversion"/>
    <property type="evidence" value="ECO:0007669"/>
    <property type="project" value="TreeGrafter"/>
</dbReference>
<dbReference type="NCBIfam" id="TIGR02727">
    <property type="entry name" value="MTHFS_bact"/>
    <property type="match status" value="1"/>
</dbReference>
<comment type="catalytic activity">
    <reaction evidence="5">
        <text>(6S)-5-formyl-5,6,7,8-tetrahydrofolate + ATP = (6R)-5,10-methenyltetrahydrofolate + ADP + phosphate</text>
        <dbReference type="Rhea" id="RHEA:10488"/>
        <dbReference type="ChEBI" id="CHEBI:30616"/>
        <dbReference type="ChEBI" id="CHEBI:43474"/>
        <dbReference type="ChEBI" id="CHEBI:57455"/>
        <dbReference type="ChEBI" id="CHEBI:57457"/>
        <dbReference type="ChEBI" id="CHEBI:456216"/>
        <dbReference type="EC" id="6.3.3.2"/>
    </reaction>
</comment>
<dbReference type="GO" id="GO:0009396">
    <property type="term" value="P:folic acid-containing compound biosynthetic process"/>
    <property type="evidence" value="ECO:0007669"/>
    <property type="project" value="TreeGrafter"/>
</dbReference>
<feature type="binding site" evidence="4">
    <location>
        <begin position="3"/>
        <end position="7"/>
    </location>
    <ligand>
        <name>ATP</name>
        <dbReference type="ChEBI" id="CHEBI:30616"/>
    </ligand>
</feature>
<dbReference type="EMBL" id="QDKG01000002">
    <property type="protein sequence ID" value="PVH26038.1"/>
    <property type="molecule type" value="Genomic_DNA"/>
</dbReference>
<dbReference type="EC" id="6.3.3.2" evidence="5"/>
<protein>
    <recommendedName>
        <fullName evidence="5">5-formyltetrahydrofolate cyclo-ligase</fullName>
        <ecNumber evidence="5">6.3.3.2</ecNumber>
    </recommendedName>
</protein>
<dbReference type="InterPro" id="IPR037171">
    <property type="entry name" value="NagB/RpiA_transferase-like"/>
</dbReference>
<feature type="binding site" evidence="4">
    <location>
        <begin position="136"/>
        <end position="144"/>
    </location>
    <ligand>
        <name>ATP</name>
        <dbReference type="ChEBI" id="CHEBI:30616"/>
    </ligand>
</feature>
<keyword evidence="5" id="KW-0479">Metal-binding</keyword>
<dbReference type="GO" id="GO:0005524">
    <property type="term" value="F:ATP binding"/>
    <property type="evidence" value="ECO:0007669"/>
    <property type="project" value="UniProtKB-KW"/>
</dbReference>
<dbReference type="PIRSF" id="PIRSF006806">
    <property type="entry name" value="FTHF_cligase"/>
    <property type="match status" value="1"/>
</dbReference>